<evidence type="ECO:0000313" key="2">
    <source>
        <dbReference type="EMBL" id="KAK9140434.1"/>
    </source>
</evidence>
<gene>
    <name evidence="2" type="ORF">Scep_010115</name>
</gene>
<dbReference type="EMBL" id="JBBNAG010000004">
    <property type="protein sequence ID" value="KAK9140434.1"/>
    <property type="molecule type" value="Genomic_DNA"/>
</dbReference>
<accession>A0AAP0JV79</accession>
<reference evidence="2 3" key="1">
    <citation type="submission" date="2024-01" db="EMBL/GenBank/DDBJ databases">
        <title>Genome assemblies of Stephania.</title>
        <authorList>
            <person name="Yang L."/>
        </authorList>
    </citation>
    <scope>NUCLEOTIDE SEQUENCE [LARGE SCALE GENOMIC DNA]</scope>
    <source>
        <strain evidence="2">JXDWG</strain>
        <tissue evidence="2">Leaf</tissue>
    </source>
</reference>
<feature type="compositionally biased region" description="Basic and acidic residues" evidence="1">
    <location>
        <begin position="23"/>
        <end position="33"/>
    </location>
</feature>
<feature type="region of interest" description="Disordered" evidence="1">
    <location>
        <begin position="12"/>
        <end position="57"/>
    </location>
</feature>
<name>A0AAP0JV79_9MAGN</name>
<feature type="compositionally biased region" description="Basic residues" evidence="1">
    <location>
        <begin position="12"/>
        <end position="22"/>
    </location>
</feature>
<comment type="caution">
    <text evidence="2">The sequence shown here is derived from an EMBL/GenBank/DDBJ whole genome shotgun (WGS) entry which is preliminary data.</text>
</comment>
<keyword evidence="3" id="KW-1185">Reference proteome</keyword>
<evidence type="ECO:0000256" key="1">
    <source>
        <dbReference type="SAM" id="MobiDB-lite"/>
    </source>
</evidence>
<organism evidence="2 3">
    <name type="scientific">Stephania cephalantha</name>
    <dbReference type="NCBI Taxonomy" id="152367"/>
    <lineage>
        <taxon>Eukaryota</taxon>
        <taxon>Viridiplantae</taxon>
        <taxon>Streptophyta</taxon>
        <taxon>Embryophyta</taxon>
        <taxon>Tracheophyta</taxon>
        <taxon>Spermatophyta</taxon>
        <taxon>Magnoliopsida</taxon>
        <taxon>Ranunculales</taxon>
        <taxon>Menispermaceae</taxon>
        <taxon>Menispermoideae</taxon>
        <taxon>Cissampelideae</taxon>
        <taxon>Stephania</taxon>
    </lineage>
</organism>
<sequence length="82" mass="9257">MLVMLFVDEKKNKKKQKKKKCKEKSSREEEATDWRQSWGGEPHVRASHGSGRPSWAELGPIQGLKRLQSGVGCALQGVSEMF</sequence>
<protein>
    <submittedName>
        <fullName evidence="2">Uncharacterized protein</fullName>
    </submittedName>
</protein>
<evidence type="ECO:0000313" key="3">
    <source>
        <dbReference type="Proteomes" id="UP001419268"/>
    </source>
</evidence>
<dbReference type="AlphaFoldDB" id="A0AAP0JV79"/>
<dbReference type="Proteomes" id="UP001419268">
    <property type="component" value="Unassembled WGS sequence"/>
</dbReference>
<proteinExistence type="predicted"/>